<name>A0ABR6CM93_9BACI</name>
<dbReference type="Gene3D" id="2.60.40.1240">
    <property type="match status" value="1"/>
</dbReference>
<evidence type="ECO:0000313" key="4">
    <source>
        <dbReference type="EMBL" id="MBA9025783.1"/>
    </source>
</evidence>
<evidence type="ECO:0000259" key="3">
    <source>
        <dbReference type="Pfam" id="PF11611"/>
    </source>
</evidence>
<feature type="chain" id="PRO_5045399686" description="DUF4352 domain-containing protein" evidence="2">
    <location>
        <begin position="22"/>
        <end position="295"/>
    </location>
</feature>
<dbReference type="Proteomes" id="UP000626697">
    <property type="component" value="Unassembled WGS sequence"/>
</dbReference>
<sequence>MRLVKTLVVGIMASIFLVACSNDNGAEKVEKPAKVQKEFTTMEEMKKIDWENPDKAEWDKVYISEKTFKDLLKEFTTPDEEGVITYKDAQLKDDKTIELKVNNSDGESLENVMQAAILDTFVREFYKHSELYDDKKEPTIRTIDLSGTLIAENKKAIDYEEGTDSSENTAKNLGTFKVGEKVNVEGHIITLTNARYTDERNEFEETQPNNVLIFDVEYQNGTQEEQLIDGGDFEVYDSKGEKMETYPIDYITESVQPGKHVKGQAAFGVTGNAPYEIYYKDFMTESKATWIMEVK</sequence>
<dbReference type="InterPro" id="IPR029051">
    <property type="entry name" value="DUF4352"/>
</dbReference>
<dbReference type="RefSeq" id="WP_182501811.1">
    <property type="nucleotide sequence ID" value="NZ_JACJHX010000002.1"/>
</dbReference>
<comment type="caution">
    <text evidence="4">The sequence shown here is derived from an EMBL/GenBank/DDBJ whole genome shotgun (WGS) entry which is preliminary data.</text>
</comment>
<keyword evidence="5" id="KW-1185">Reference proteome</keyword>
<evidence type="ECO:0000256" key="2">
    <source>
        <dbReference type="SAM" id="SignalP"/>
    </source>
</evidence>
<gene>
    <name evidence="4" type="ORF">HNP81_001066</name>
</gene>
<evidence type="ECO:0000256" key="1">
    <source>
        <dbReference type="ARBA" id="ARBA00022729"/>
    </source>
</evidence>
<evidence type="ECO:0000313" key="5">
    <source>
        <dbReference type="Proteomes" id="UP000626697"/>
    </source>
</evidence>
<proteinExistence type="predicted"/>
<reference evidence="4 5" key="1">
    <citation type="submission" date="2020-08" db="EMBL/GenBank/DDBJ databases">
        <title>Genomic Encyclopedia of Type Strains, Phase IV (KMG-IV): sequencing the most valuable type-strain genomes for metagenomic binning, comparative biology and taxonomic classification.</title>
        <authorList>
            <person name="Goeker M."/>
        </authorList>
    </citation>
    <scope>NUCLEOTIDE SEQUENCE [LARGE SCALE GENOMIC DNA]</scope>
    <source>
        <strain evidence="4 5">DSM 105481</strain>
    </source>
</reference>
<feature type="signal peptide" evidence="2">
    <location>
        <begin position="1"/>
        <end position="21"/>
    </location>
</feature>
<accession>A0ABR6CM93</accession>
<dbReference type="Pfam" id="PF11611">
    <property type="entry name" value="DUF4352"/>
    <property type="match status" value="1"/>
</dbReference>
<dbReference type="EMBL" id="JACJHX010000002">
    <property type="protein sequence ID" value="MBA9025783.1"/>
    <property type="molecule type" value="Genomic_DNA"/>
</dbReference>
<feature type="domain" description="DUF4352" evidence="3">
    <location>
        <begin position="176"/>
        <end position="285"/>
    </location>
</feature>
<dbReference type="PROSITE" id="PS51257">
    <property type="entry name" value="PROKAR_LIPOPROTEIN"/>
    <property type="match status" value="1"/>
</dbReference>
<protein>
    <recommendedName>
        <fullName evidence="3">DUF4352 domain-containing protein</fullName>
    </recommendedName>
</protein>
<organism evidence="4 5">
    <name type="scientific">Peribacillus huizhouensis</name>
    <dbReference type="NCBI Taxonomy" id="1501239"/>
    <lineage>
        <taxon>Bacteria</taxon>
        <taxon>Bacillati</taxon>
        <taxon>Bacillota</taxon>
        <taxon>Bacilli</taxon>
        <taxon>Bacillales</taxon>
        <taxon>Bacillaceae</taxon>
        <taxon>Peribacillus</taxon>
    </lineage>
</organism>
<dbReference type="InterPro" id="IPR029050">
    <property type="entry name" value="Immunoprotect_excell_Ig-like"/>
</dbReference>
<keyword evidence="1 2" id="KW-0732">Signal</keyword>